<reference evidence="8" key="3">
    <citation type="submission" date="2019-09" db="EMBL/GenBank/DDBJ databases">
        <authorList>
            <person name="Gao Z."/>
        </authorList>
    </citation>
    <scope>NUCLEOTIDE SEQUENCE</scope>
    <source>
        <tissue evidence="8">Leaves</tissue>
    </source>
</reference>
<keyword evidence="2" id="KW-0805">Transcription regulation</keyword>
<dbReference type="PANTHER" id="PTHR31920:SF147">
    <property type="entry name" value="TF-B3 DOMAIN-CONTAINING PROTEIN"/>
    <property type="match status" value="1"/>
</dbReference>
<dbReference type="EMBL" id="RXIC02000025">
    <property type="protein sequence ID" value="KAB1205488.1"/>
    <property type="molecule type" value="Genomic_DNA"/>
</dbReference>
<dbReference type="PANTHER" id="PTHR31920">
    <property type="entry name" value="B3 DOMAIN-CONTAINING"/>
    <property type="match status" value="1"/>
</dbReference>
<dbReference type="EMBL" id="RXIC02000025">
    <property type="protein sequence ID" value="KAB1207418.1"/>
    <property type="molecule type" value="Genomic_DNA"/>
</dbReference>
<dbReference type="Pfam" id="PF02362">
    <property type="entry name" value="B3"/>
    <property type="match status" value="2"/>
</dbReference>
<reference evidence="8" key="1">
    <citation type="submission" date="2018-07" db="EMBL/GenBank/DDBJ databases">
        <authorList>
            <person name="Gao Z.-S."/>
            <person name="Jia H.-M."/>
            <person name="Jia H.-J."/>
            <person name="Cai Q.-L."/>
            <person name="Wang Y."/>
            <person name="Zhao H.-B."/>
        </authorList>
    </citation>
    <scope>NUCLEOTIDE SEQUENCE</scope>
    <source>
        <tissue evidence="8">Leaves</tissue>
    </source>
</reference>
<accession>A0A6A1V0C5</accession>
<keyword evidence="4" id="KW-0804">Transcription</keyword>
<evidence type="ECO:0000313" key="7">
    <source>
        <dbReference type="EMBL" id="KAB1199850.1"/>
    </source>
</evidence>
<dbReference type="EMBL" id="RXIC02000410">
    <property type="protein sequence ID" value="KAB1199850.1"/>
    <property type="molecule type" value="Genomic_DNA"/>
</dbReference>
<feature type="domain" description="TF-B3" evidence="6">
    <location>
        <begin position="19"/>
        <end position="112"/>
    </location>
</feature>
<sequence length="302" mass="34773">MVPTGSWTSSSMAGRRSSHFFKIILPSSMADKKLRIPEKFVQEFGDELSTVATLTIPSGRMWQVGLEKANKKMWFHEGWQDFIEYYSIDDGYFLVFGYEGNSNFHILVFDKTATEIRYPSSKSCKLEDQVLDDAEKLGHDKLSIKGMCNSHELATKPEDKDMIGRKRFSGTSSKGRLLMTRGRDRAVQAARMFKPKHASFMRILRPHNISNYQMYVPVRFAVRYLTQNQIVKLRTSNGKQWDVSCRFRDHSTSAMKLGQGWYIFVRDNNLEEGDVCVFELIKGTPVILLEVSIFRVINYVSS</sequence>
<evidence type="ECO:0000313" key="10">
    <source>
        <dbReference type="Proteomes" id="UP000516437"/>
    </source>
</evidence>
<dbReference type="GO" id="GO:0003677">
    <property type="term" value="F:DNA binding"/>
    <property type="evidence" value="ECO:0007669"/>
    <property type="project" value="UniProtKB-KW"/>
</dbReference>
<evidence type="ECO:0000313" key="9">
    <source>
        <dbReference type="EMBL" id="KAB1207418.1"/>
    </source>
</evidence>
<keyword evidence="3" id="KW-0238">DNA-binding</keyword>
<dbReference type="OrthoDB" id="623918at2759"/>
<evidence type="ECO:0000256" key="3">
    <source>
        <dbReference type="ARBA" id="ARBA00023125"/>
    </source>
</evidence>
<feature type="domain" description="TF-B3" evidence="6">
    <location>
        <begin position="199"/>
        <end position="295"/>
    </location>
</feature>
<evidence type="ECO:0000256" key="1">
    <source>
        <dbReference type="ARBA" id="ARBA00004123"/>
    </source>
</evidence>
<comment type="subcellular location">
    <subcellularLocation>
        <location evidence="1">Nucleus</location>
    </subcellularLocation>
</comment>
<name>A0A6A1V0C5_9ROSI</name>
<keyword evidence="10" id="KW-1185">Reference proteome</keyword>
<evidence type="ECO:0000256" key="2">
    <source>
        <dbReference type="ARBA" id="ARBA00023015"/>
    </source>
</evidence>
<dbReference type="Gene3D" id="2.40.330.10">
    <property type="entry name" value="DNA-binding pseudobarrel domain"/>
    <property type="match status" value="2"/>
</dbReference>
<dbReference type="SMART" id="SM01019">
    <property type="entry name" value="B3"/>
    <property type="match status" value="2"/>
</dbReference>
<dbReference type="AlphaFoldDB" id="A0A6A1V0C5"/>
<evidence type="ECO:0000256" key="5">
    <source>
        <dbReference type="ARBA" id="ARBA00023242"/>
    </source>
</evidence>
<evidence type="ECO:0000259" key="6">
    <source>
        <dbReference type="PROSITE" id="PS50863"/>
    </source>
</evidence>
<comment type="caution">
    <text evidence="8">The sequence shown here is derived from an EMBL/GenBank/DDBJ whole genome shotgun (WGS) entry which is preliminary data.</text>
</comment>
<dbReference type="CDD" id="cd10017">
    <property type="entry name" value="B3_DNA"/>
    <property type="match status" value="2"/>
</dbReference>
<keyword evidence="5" id="KW-0539">Nucleus</keyword>
<dbReference type="SUPFAM" id="SSF101936">
    <property type="entry name" value="DNA-binding pseudobarrel domain"/>
    <property type="match status" value="2"/>
</dbReference>
<evidence type="ECO:0000256" key="4">
    <source>
        <dbReference type="ARBA" id="ARBA00023163"/>
    </source>
</evidence>
<gene>
    <name evidence="7" type="ORF">CJ030_MR0G012602</name>
    <name evidence="8" type="ORF">CJ030_MR7G010571</name>
    <name evidence="9" type="ORF">CJ030_MR7G012538</name>
</gene>
<organism evidence="8 10">
    <name type="scientific">Morella rubra</name>
    <name type="common">Chinese bayberry</name>
    <dbReference type="NCBI Taxonomy" id="262757"/>
    <lineage>
        <taxon>Eukaryota</taxon>
        <taxon>Viridiplantae</taxon>
        <taxon>Streptophyta</taxon>
        <taxon>Embryophyta</taxon>
        <taxon>Tracheophyta</taxon>
        <taxon>Spermatophyta</taxon>
        <taxon>Magnoliopsida</taxon>
        <taxon>eudicotyledons</taxon>
        <taxon>Gunneridae</taxon>
        <taxon>Pentapetalae</taxon>
        <taxon>rosids</taxon>
        <taxon>fabids</taxon>
        <taxon>Fagales</taxon>
        <taxon>Myricaceae</taxon>
        <taxon>Morella</taxon>
    </lineage>
</organism>
<dbReference type="GO" id="GO:0005634">
    <property type="term" value="C:nucleus"/>
    <property type="evidence" value="ECO:0007669"/>
    <property type="project" value="UniProtKB-SubCell"/>
</dbReference>
<evidence type="ECO:0000313" key="8">
    <source>
        <dbReference type="EMBL" id="KAB1205488.1"/>
    </source>
</evidence>
<proteinExistence type="predicted"/>
<protein>
    <submittedName>
        <fullName evidence="8">B3 domain-containing transcription factor VRN1</fullName>
    </submittedName>
</protein>
<reference evidence="8 10" key="2">
    <citation type="journal article" date="2019" name="Plant Biotechnol. J.">
        <title>The red bayberry genome and genetic basis of sex determination.</title>
        <authorList>
            <person name="Jia H.M."/>
            <person name="Jia H.J."/>
            <person name="Cai Q.L."/>
            <person name="Wang Y."/>
            <person name="Zhao H.B."/>
            <person name="Yang W.F."/>
            <person name="Wang G.Y."/>
            <person name="Li Y.H."/>
            <person name="Zhan D.L."/>
            <person name="Shen Y.T."/>
            <person name="Niu Q.F."/>
            <person name="Chang L."/>
            <person name="Qiu J."/>
            <person name="Zhao L."/>
            <person name="Xie H.B."/>
            <person name="Fu W.Y."/>
            <person name="Jin J."/>
            <person name="Li X.W."/>
            <person name="Jiao Y."/>
            <person name="Zhou C.C."/>
            <person name="Tu T."/>
            <person name="Chai C.Y."/>
            <person name="Gao J.L."/>
            <person name="Fan L.J."/>
            <person name="van de Weg E."/>
            <person name="Wang J.Y."/>
            <person name="Gao Z.S."/>
        </authorList>
    </citation>
    <scope>NUCLEOTIDE SEQUENCE [LARGE SCALE GENOMIC DNA]</scope>
    <source>
        <tissue evidence="8">Leaves</tissue>
    </source>
</reference>
<dbReference type="Proteomes" id="UP000516437">
    <property type="component" value="Chromosome 7"/>
</dbReference>
<dbReference type="InterPro" id="IPR003340">
    <property type="entry name" value="B3_DNA-bd"/>
</dbReference>
<dbReference type="InterPro" id="IPR050655">
    <property type="entry name" value="Plant_B3_domain"/>
</dbReference>
<dbReference type="PROSITE" id="PS50863">
    <property type="entry name" value="B3"/>
    <property type="match status" value="2"/>
</dbReference>
<dbReference type="InterPro" id="IPR015300">
    <property type="entry name" value="DNA-bd_pseudobarrel_sf"/>
</dbReference>